<keyword evidence="6" id="KW-1133">Transmembrane helix</keyword>
<keyword evidence="3" id="KW-0812">Transmembrane</keyword>
<dbReference type="Gene3D" id="3.40.50.150">
    <property type="entry name" value="Vaccinia Virus protein VP39"/>
    <property type="match status" value="1"/>
</dbReference>
<evidence type="ECO:0000256" key="4">
    <source>
        <dbReference type="ARBA" id="ARBA00022960"/>
    </source>
</evidence>
<dbReference type="SUPFAM" id="SSF63418">
    <property type="entry name" value="MurE/MurF N-terminal domain"/>
    <property type="match status" value="1"/>
</dbReference>
<evidence type="ECO:0000313" key="10">
    <source>
        <dbReference type="EnsemblPlants" id="Solyc00g030210.2.1"/>
    </source>
</evidence>
<dbReference type="Gramene" id="Solyc00g030210.2.1">
    <property type="protein sequence ID" value="Solyc00g030210.2.1"/>
    <property type="gene ID" value="Solyc00g030210.2"/>
</dbReference>
<evidence type="ECO:0000313" key="11">
    <source>
        <dbReference type="Proteomes" id="UP000004994"/>
    </source>
</evidence>
<dbReference type="GO" id="GO:0008658">
    <property type="term" value="F:penicillin binding"/>
    <property type="evidence" value="ECO:0000318"/>
    <property type="project" value="GO_Central"/>
</dbReference>
<organism evidence="10">
    <name type="scientific">Solanum lycopersicum</name>
    <name type="common">Tomato</name>
    <name type="synonym">Lycopersicon esculentum</name>
    <dbReference type="NCBI Taxonomy" id="4081"/>
    <lineage>
        <taxon>Eukaryota</taxon>
        <taxon>Viridiplantae</taxon>
        <taxon>Streptophyta</taxon>
        <taxon>Embryophyta</taxon>
        <taxon>Tracheophyta</taxon>
        <taxon>Spermatophyta</taxon>
        <taxon>Magnoliopsida</taxon>
        <taxon>eudicotyledons</taxon>
        <taxon>Gunneridae</taxon>
        <taxon>Pentapetalae</taxon>
        <taxon>asterids</taxon>
        <taxon>lamiids</taxon>
        <taxon>Solanales</taxon>
        <taxon>Solanaceae</taxon>
        <taxon>Solanoideae</taxon>
        <taxon>Solaneae</taxon>
        <taxon>Solanum</taxon>
        <taxon>Solanum subgen. Lycopersicon</taxon>
    </lineage>
</organism>
<dbReference type="Pfam" id="PF01795">
    <property type="entry name" value="Methyltransf_5"/>
    <property type="match status" value="1"/>
</dbReference>
<dbReference type="AlphaFoldDB" id="A0A494G996"/>
<evidence type="ECO:0000259" key="9">
    <source>
        <dbReference type="Pfam" id="PF00905"/>
    </source>
</evidence>
<reference evidence="10" key="1">
    <citation type="journal article" date="2012" name="Nature">
        <title>The tomato genome sequence provides insights into fleshy fruit evolution.</title>
        <authorList>
            <consortium name="Tomato Genome Consortium"/>
        </authorList>
    </citation>
    <scope>NUCLEOTIDE SEQUENCE [LARGE SCALE GENOMIC DNA]</scope>
    <source>
        <strain evidence="10">cv. Heinz 1706</strain>
    </source>
</reference>
<dbReference type="Gene3D" id="3.90.1310.10">
    <property type="entry name" value="Penicillin-binding protein 2a (Domain 2)"/>
    <property type="match status" value="1"/>
</dbReference>
<evidence type="ECO:0000256" key="5">
    <source>
        <dbReference type="ARBA" id="ARBA00022984"/>
    </source>
</evidence>
<dbReference type="HAMAP" id="MF_02080">
    <property type="entry name" value="FtsI_transpept"/>
    <property type="match status" value="1"/>
</dbReference>
<dbReference type="InParanoid" id="A0A494G996"/>
<dbReference type="InterPro" id="IPR023397">
    <property type="entry name" value="SAM-dep_MeTrfase_MraW_recog"/>
</dbReference>
<keyword evidence="7" id="KW-0472">Membrane</keyword>
<dbReference type="InterPro" id="IPR002903">
    <property type="entry name" value="RsmH"/>
</dbReference>
<keyword evidence="5" id="KW-0573">Peptidoglycan synthesis</keyword>
<accession>A0A494G996</accession>
<evidence type="ECO:0000256" key="3">
    <source>
        <dbReference type="ARBA" id="ARBA00022692"/>
    </source>
</evidence>
<proteinExistence type="inferred from homology"/>
<dbReference type="STRING" id="4081.A0A494G996"/>
<dbReference type="InterPro" id="IPR029063">
    <property type="entry name" value="SAM-dependent_MTases_sf"/>
</dbReference>
<evidence type="ECO:0000256" key="2">
    <source>
        <dbReference type="ARBA" id="ARBA00022475"/>
    </source>
</evidence>
<dbReference type="InterPro" id="IPR050515">
    <property type="entry name" value="Beta-lactam/transpept"/>
</dbReference>
<dbReference type="SUPFAM" id="SSF56519">
    <property type="entry name" value="Penicillin binding protein dimerisation domain"/>
    <property type="match status" value="1"/>
</dbReference>
<dbReference type="GO" id="GO:0008955">
    <property type="term" value="F:peptidoglycan glycosyltransferase activity"/>
    <property type="evidence" value="ECO:0007669"/>
    <property type="project" value="InterPro"/>
</dbReference>
<dbReference type="EnsemblPlants" id="Solyc00g030210.2.1">
    <property type="protein sequence ID" value="Solyc00g030210.2.1"/>
    <property type="gene ID" value="Solyc00g030210.2"/>
</dbReference>
<name>A0A494G996_SOLLC</name>
<evidence type="ECO:0000256" key="6">
    <source>
        <dbReference type="ARBA" id="ARBA00022989"/>
    </source>
</evidence>
<comment type="subcellular location">
    <subcellularLocation>
        <location evidence="1">Membrane</location>
    </subcellularLocation>
</comment>
<dbReference type="SUPFAM" id="SSF56601">
    <property type="entry name" value="beta-lactamase/transpeptidase-like"/>
    <property type="match status" value="1"/>
</dbReference>
<dbReference type="Pfam" id="PF00905">
    <property type="entry name" value="Transpeptidase"/>
    <property type="match status" value="1"/>
</dbReference>
<keyword evidence="11" id="KW-1185">Reference proteome</keyword>
<protein>
    <recommendedName>
        <fullName evidence="9">Penicillin-binding protein transpeptidase domain-containing protein</fullName>
    </recommendedName>
</protein>
<dbReference type="Gene3D" id="3.40.1390.10">
    <property type="entry name" value="MurE/MurF, N-terminal domain"/>
    <property type="match status" value="1"/>
</dbReference>
<reference evidence="10" key="2">
    <citation type="submission" date="2019-04" db="UniProtKB">
        <authorList>
            <consortium name="EnsemblPlants"/>
        </authorList>
    </citation>
    <scope>IDENTIFICATION</scope>
    <source>
        <strain evidence="10">cv. Heinz 1706</strain>
    </source>
</reference>
<dbReference type="SUPFAM" id="SSF53335">
    <property type="entry name" value="S-adenosyl-L-methionine-dependent methyltransferases"/>
    <property type="match status" value="1"/>
</dbReference>
<dbReference type="GO" id="GO:0008168">
    <property type="term" value="F:methyltransferase activity"/>
    <property type="evidence" value="ECO:0007669"/>
    <property type="project" value="InterPro"/>
</dbReference>
<dbReference type="Proteomes" id="UP000004994">
    <property type="component" value="Unassembled WGS sequence"/>
</dbReference>
<dbReference type="InterPro" id="IPR036138">
    <property type="entry name" value="PBP_dimer_sf"/>
</dbReference>
<dbReference type="InterPro" id="IPR001460">
    <property type="entry name" value="PCN-bd_Tpept"/>
</dbReference>
<dbReference type="InterPro" id="IPR037532">
    <property type="entry name" value="FtsI_transpept"/>
</dbReference>
<dbReference type="PANTHER" id="PTHR30627">
    <property type="entry name" value="PEPTIDOGLYCAN D,D-TRANSPEPTIDASE"/>
    <property type="match status" value="1"/>
</dbReference>
<feature type="domain" description="Penicillin-binding protein transpeptidase" evidence="9">
    <location>
        <begin position="398"/>
        <end position="692"/>
    </location>
</feature>
<dbReference type="PaxDb" id="4081-Solyc00g030210.1.1"/>
<keyword evidence="8" id="KW-0961">Cell wall biogenesis/degradation</keyword>
<dbReference type="GO" id="GO:0005886">
    <property type="term" value="C:plasma membrane"/>
    <property type="evidence" value="ECO:0000318"/>
    <property type="project" value="GO_Central"/>
</dbReference>
<dbReference type="GO" id="GO:0008360">
    <property type="term" value="P:regulation of cell shape"/>
    <property type="evidence" value="ECO:0007669"/>
    <property type="project" value="UniProtKB-KW"/>
</dbReference>
<sequence length="793" mass="85621">MTPTETPGTTALRHRTVLLDEAVEALVWRPDGAYVDGTFGRGGHSRAVLARLGPAGSLVAFDKDPAAIAEAGTIKDARFSIEHASFAEMGDRLRDRAPVAGVLLDLGISSPQIDEAARGFSFRFEGPLDMRMDTTRGVTAAEWLAQADEHDIARVIRDYGEERFAVQIAKAIVARRRESGDGGPIATTSDLAALVAKTVKTREKGQDPATRTFQILDRNGLVLATSLPVKAIWAVPEDVPNDIEPQRMRQLAKLLDLSEKDLRAKLNEDKSFVYLKRQVLPDAADKIAALKVEGIHQTREYKRFYPEGEAMAHIVGFTNVEDKGQEGVELAREAGLAGRPGARQVIKDRLGRVVEDVGVLKTPRDGEDMQLSIDAKIQYLAYNEVKAVVERNKAKAASAVVLDAQTGEVLALANWPTYNPNDRTRLSGEQLRNRVLTDTFEPGSMMKPISIGLALQLGRVTPSTTVVTTGKYNFEGATISDTHNYGTLTVGGVIQKSSNIGTTKIAMMMKPQEMWDMFTSVGLGQAPKIGFPGAVAGRVRPWKSWRPIEQATMSYGYGLSVSLFQIAHAYTIFAHDGELIPVSIYKTNGPVTGERILSPTVAREVRGMLETVTAPGGTAPEAQVMGYRVGGKTGTAYKHVGRGYDRSKYRASFIGLAPMSNPRVIVAVSVDEPTAGSHYGGAVAGPVFSAITGGALRSLNVQPDSPIRQLMVTDKVPESEPWSASNALAWLHAHAPAGAKLTGDTRRLQPGDVFFAYVLGNERLATDGRPHIDKAIAAGASAVIYEAEGFTWT</sequence>
<dbReference type="InterPro" id="IPR035911">
    <property type="entry name" value="MurE/MurF_N"/>
</dbReference>
<dbReference type="NCBIfam" id="TIGR00006">
    <property type="entry name" value="16S rRNA (cytosine(1402)-N(4))-methyltransferase RsmH"/>
    <property type="match status" value="1"/>
</dbReference>
<dbReference type="GO" id="GO:0051301">
    <property type="term" value="P:cell division"/>
    <property type="evidence" value="ECO:0007669"/>
    <property type="project" value="UniProtKB-KW"/>
</dbReference>
<dbReference type="Gene3D" id="3.30.450.330">
    <property type="match status" value="1"/>
</dbReference>
<keyword evidence="4" id="KW-0133">Cell shape</keyword>
<keyword evidence="2" id="KW-1003">Cell membrane</keyword>
<dbReference type="GO" id="GO:0006508">
    <property type="term" value="P:proteolysis"/>
    <property type="evidence" value="ECO:0007669"/>
    <property type="project" value="UniProtKB-KW"/>
</dbReference>
<dbReference type="Gene3D" id="3.40.710.10">
    <property type="entry name" value="DD-peptidase/beta-lactamase superfamily"/>
    <property type="match status" value="1"/>
</dbReference>
<dbReference type="PANTHER" id="PTHR30627:SF1">
    <property type="entry name" value="PEPTIDOGLYCAN D,D-TRANSPEPTIDASE FTSI"/>
    <property type="match status" value="1"/>
</dbReference>
<dbReference type="GO" id="GO:0071555">
    <property type="term" value="P:cell wall organization"/>
    <property type="evidence" value="ECO:0000318"/>
    <property type="project" value="GO_Central"/>
</dbReference>
<dbReference type="SUPFAM" id="SSF81799">
    <property type="entry name" value="Putative methyltransferase TM0872, insert domain"/>
    <property type="match status" value="1"/>
</dbReference>
<dbReference type="InterPro" id="IPR012338">
    <property type="entry name" value="Beta-lactam/transpept-like"/>
</dbReference>
<dbReference type="GO" id="GO:0008233">
    <property type="term" value="F:peptidase activity"/>
    <property type="evidence" value="ECO:0007669"/>
    <property type="project" value="UniProtKB-KW"/>
</dbReference>
<evidence type="ECO:0000256" key="8">
    <source>
        <dbReference type="ARBA" id="ARBA00023316"/>
    </source>
</evidence>
<evidence type="ECO:0000256" key="1">
    <source>
        <dbReference type="ARBA" id="ARBA00004370"/>
    </source>
</evidence>
<evidence type="ECO:0000256" key="7">
    <source>
        <dbReference type="ARBA" id="ARBA00023136"/>
    </source>
</evidence>